<dbReference type="Pfam" id="PF06839">
    <property type="entry name" value="Zn_ribbon_GRF"/>
    <property type="match status" value="1"/>
</dbReference>
<accession>A0ABU6ZBW5</accession>
<evidence type="ECO:0000259" key="6">
    <source>
        <dbReference type="PROSITE" id="PS51999"/>
    </source>
</evidence>
<keyword evidence="3" id="KW-0862">Zinc</keyword>
<evidence type="ECO:0000256" key="4">
    <source>
        <dbReference type="PROSITE-ProRule" id="PRU01343"/>
    </source>
</evidence>
<gene>
    <name evidence="7" type="ORF">PIB30_033378</name>
</gene>
<reference evidence="7 8" key="1">
    <citation type="journal article" date="2023" name="Plants (Basel)">
        <title>Bridging the Gap: Combining Genomics and Transcriptomics Approaches to Understand Stylosanthes scabra, an Orphan Legume from the Brazilian Caatinga.</title>
        <authorList>
            <person name="Ferreira-Neto J.R.C."/>
            <person name="da Silva M.D."/>
            <person name="Binneck E."/>
            <person name="de Melo N.F."/>
            <person name="da Silva R.H."/>
            <person name="de Melo A.L.T.M."/>
            <person name="Pandolfi V."/>
            <person name="Bustamante F.O."/>
            <person name="Brasileiro-Vidal A.C."/>
            <person name="Benko-Iseppon A.M."/>
        </authorList>
    </citation>
    <scope>NUCLEOTIDE SEQUENCE [LARGE SCALE GENOMIC DNA]</scope>
    <source>
        <tissue evidence="7">Leaves</tissue>
    </source>
</reference>
<dbReference type="PROSITE" id="PS51999">
    <property type="entry name" value="ZF_GRF"/>
    <property type="match status" value="1"/>
</dbReference>
<keyword evidence="5" id="KW-0175">Coiled coil</keyword>
<organism evidence="7 8">
    <name type="scientific">Stylosanthes scabra</name>
    <dbReference type="NCBI Taxonomy" id="79078"/>
    <lineage>
        <taxon>Eukaryota</taxon>
        <taxon>Viridiplantae</taxon>
        <taxon>Streptophyta</taxon>
        <taxon>Embryophyta</taxon>
        <taxon>Tracheophyta</taxon>
        <taxon>Spermatophyta</taxon>
        <taxon>Magnoliopsida</taxon>
        <taxon>eudicotyledons</taxon>
        <taxon>Gunneridae</taxon>
        <taxon>Pentapetalae</taxon>
        <taxon>rosids</taxon>
        <taxon>fabids</taxon>
        <taxon>Fabales</taxon>
        <taxon>Fabaceae</taxon>
        <taxon>Papilionoideae</taxon>
        <taxon>50 kb inversion clade</taxon>
        <taxon>dalbergioids sensu lato</taxon>
        <taxon>Dalbergieae</taxon>
        <taxon>Pterocarpus clade</taxon>
        <taxon>Stylosanthes</taxon>
    </lineage>
</organism>
<evidence type="ECO:0000256" key="3">
    <source>
        <dbReference type="ARBA" id="ARBA00022833"/>
    </source>
</evidence>
<keyword evidence="8" id="KW-1185">Reference proteome</keyword>
<dbReference type="EMBL" id="JASCZI010272011">
    <property type="protein sequence ID" value="MED6219170.1"/>
    <property type="molecule type" value="Genomic_DNA"/>
</dbReference>
<protein>
    <recommendedName>
        <fullName evidence="6">GRF-type domain-containing protein</fullName>
    </recommendedName>
</protein>
<keyword evidence="2 4" id="KW-0863">Zinc-finger</keyword>
<evidence type="ECO:0000256" key="5">
    <source>
        <dbReference type="SAM" id="Coils"/>
    </source>
</evidence>
<sequence length="167" mass="19275">MSSHGKRYVAYGRMPKCSFFEWIDGDEKLKNGLAKTRRRRVRCFCGELLTLRTWDGENPNRRFISCPNRRCKFFEWVDGEDGTKCATRKQSSIGGNAGILRTRQDSGGFDVEIRKLESQERKMERLSVEMVKLKVEIIQVDACVGKLCAELNVIQEHLGRLKSNLKK</sequence>
<evidence type="ECO:0000313" key="7">
    <source>
        <dbReference type="EMBL" id="MED6219170.1"/>
    </source>
</evidence>
<name>A0ABU6ZBW5_9FABA</name>
<keyword evidence="1" id="KW-0479">Metal-binding</keyword>
<evidence type="ECO:0000256" key="2">
    <source>
        <dbReference type="ARBA" id="ARBA00022771"/>
    </source>
</evidence>
<dbReference type="PANTHER" id="PTHR33248">
    <property type="entry name" value="ZINC ION-BINDING PROTEIN"/>
    <property type="match status" value="1"/>
</dbReference>
<feature type="domain" description="GRF-type" evidence="6">
    <location>
        <begin position="43"/>
        <end position="80"/>
    </location>
</feature>
<proteinExistence type="predicted"/>
<evidence type="ECO:0000313" key="8">
    <source>
        <dbReference type="Proteomes" id="UP001341840"/>
    </source>
</evidence>
<comment type="caution">
    <text evidence="7">The sequence shown here is derived from an EMBL/GenBank/DDBJ whole genome shotgun (WGS) entry which is preliminary data.</text>
</comment>
<feature type="coiled-coil region" evidence="5">
    <location>
        <begin position="109"/>
        <end position="136"/>
    </location>
</feature>
<evidence type="ECO:0000256" key="1">
    <source>
        <dbReference type="ARBA" id="ARBA00022723"/>
    </source>
</evidence>
<dbReference type="Proteomes" id="UP001341840">
    <property type="component" value="Unassembled WGS sequence"/>
</dbReference>
<dbReference type="InterPro" id="IPR010666">
    <property type="entry name" value="Znf_GRF"/>
</dbReference>